<dbReference type="EMBL" id="JADQDP010000002">
    <property type="protein sequence ID" value="MBF9141379.1"/>
    <property type="molecule type" value="Genomic_DNA"/>
</dbReference>
<organism evidence="2 3">
    <name type="scientific">Hymenobacter properus</name>
    <dbReference type="NCBI Taxonomy" id="2791026"/>
    <lineage>
        <taxon>Bacteria</taxon>
        <taxon>Pseudomonadati</taxon>
        <taxon>Bacteroidota</taxon>
        <taxon>Cytophagia</taxon>
        <taxon>Cytophagales</taxon>
        <taxon>Hymenobacteraceae</taxon>
        <taxon>Hymenobacter</taxon>
    </lineage>
</organism>
<dbReference type="AlphaFoldDB" id="A0A931BDI6"/>
<dbReference type="RefSeq" id="WP_196285748.1">
    <property type="nucleotide sequence ID" value="NZ_JADQDP010000002.1"/>
</dbReference>
<evidence type="ECO:0000313" key="3">
    <source>
        <dbReference type="Proteomes" id="UP000645610"/>
    </source>
</evidence>
<evidence type="ECO:0008006" key="4">
    <source>
        <dbReference type="Google" id="ProtNLM"/>
    </source>
</evidence>
<keyword evidence="1" id="KW-0732">Signal</keyword>
<reference evidence="2 3" key="1">
    <citation type="submission" date="2020-11" db="EMBL/GenBank/DDBJ databases">
        <authorList>
            <person name="Kim M.K."/>
        </authorList>
    </citation>
    <scope>NUCLEOTIDE SEQUENCE [LARGE SCALE GENOMIC DNA]</scope>
    <source>
        <strain evidence="2 3">BT439</strain>
    </source>
</reference>
<protein>
    <recommendedName>
        <fullName evidence="4">DUF4177 domain-containing protein</fullName>
    </recommendedName>
</protein>
<proteinExistence type="predicted"/>
<gene>
    <name evidence="2" type="ORF">I2I01_07020</name>
</gene>
<evidence type="ECO:0000313" key="2">
    <source>
        <dbReference type="EMBL" id="MBF9141379.1"/>
    </source>
</evidence>
<accession>A0A931BDI6</accession>
<feature type="signal peptide" evidence="1">
    <location>
        <begin position="1"/>
        <end position="19"/>
    </location>
</feature>
<evidence type="ECO:0000256" key="1">
    <source>
        <dbReference type="SAM" id="SignalP"/>
    </source>
</evidence>
<keyword evidence="3" id="KW-1185">Reference proteome</keyword>
<name>A0A931BDI6_9BACT</name>
<sequence length="122" mass="13026">MKKVLLSAALVLAVAGSWAFYPNGAPVASGYLMVVGSGRPGNESYVPEIVTIMPDGKQQVQRLTNVKPSSDRSTTDVAVALHHAELLQVNKLVAQGWRLVSVAQSTVGVGATTETVYMMERR</sequence>
<feature type="chain" id="PRO_5037712786" description="DUF4177 domain-containing protein" evidence="1">
    <location>
        <begin position="20"/>
        <end position="122"/>
    </location>
</feature>
<dbReference type="Proteomes" id="UP000645610">
    <property type="component" value="Unassembled WGS sequence"/>
</dbReference>
<comment type="caution">
    <text evidence="2">The sequence shown here is derived from an EMBL/GenBank/DDBJ whole genome shotgun (WGS) entry which is preliminary data.</text>
</comment>